<keyword evidence="2 6" id="KW-0315">Glutamine amidotransferase</keyword>
<dbReference type="Gene3D" id="3.40.50.880">
    <property type="match status" value="1"/>
</dbReference>
<reference evidence="6 7" key="1">
    <citation type="submission" date="2017-08" db="EMBL/GenBank/DDBJ databases">
        <title>Complete genome of Colwellia sp. NB097-1, a psychrophile bacterium ioslated from Bering Sea.</title>
        <authorList>
            <person name="Chen X."/>
        </authorList>
    </citation>
    <scope>NUCLEOTIDE SEQUENCE [LARGE SCALE GENOMIC DNA]</scope>
    <source>
        <strain evidence="6 7">NB097-1</strain>
    </source>
</reference>
<dbReference type="FunFam" id="3.40.50.880:FF:000003">
    <property type="entry name" value="Anthranilate synthase component II"/>
    <property type="match status" value="1"/>
</dbReference>
<comment type="catalytic activity">
    <reaction evidence="4">
        <text>chorismate + L-glutamine = anthranilate + pyruvate + L-glutamate + H(+)</text>
        <dbReference type="Rhea" id="RHEA:21732"/>
        <dbReference type="ChEBI" id="CHEBI:15361"/>
        <dbReference type="ChEBI" id="CHEBI:15378"/>
        <dbReference type="ChEBI" id="CHEBI:16567"/>
        <dbReference type="ChEBI" id="CHEBI:29748"/>
        <dbReference type="ChEBI" id="CHEBI:29985"/>
        <dbReference type="ChEBI" id="CHEBI:58359"/>
        <dbReference type="EC" id="4.1.3.27"/>
    </reaction>
</comment>
<dbReference type="EMBL" id="CP020465">
    <property type="protein sequence ID" value="ASP49081.1"/>
    <property type="molecule type" value="Genomic_DNA"/>
</dbReference>
<dbReference type="GO" id="GO:0004049">
    <property type="term" value="F:anthranilate synthase activity"/>
    <property type="evidence" value="ECO:0007669"/>
    <property type="project" value="UniProtKB-EC"/>
</dbReference>
<evidence type="ECO:0000256" key="4">
    <source>
        <dbReference type="ARBA" id="ARBA00047683"/>
    </source>
</evidence>
<dbReference type="InterPro" id="IPR050472">
    <property type="entry name" value="Anth_synth/Amidotransfase"/>
</dbReference>
<dbReference type="Proteomes" id="UP000202259">
    <property type="component" value="Chromosome"/>
</dbReference>
<proteinExistence type="predicted"/>
<dbReference type="GO" id="GO:0005829">
    <property type="term" value="C:cytosol"/>
    <property type="evidence" value="ECO:0007669"/>
    <property type="project" value="TreeGrafter"/>
</dbReference>
<dbReference type="PANTHER" id="PTHR43418:SF2">
    <property type="entry name" value="BIFUNCTIONAL PROTEIN TRPGD"/>
    <property type="match status" value="1"/>
</dbReference>
<dbReference type="NCBIfam" id="TIGR00566">
    <property type="entry name" value="trpG_papA"/>
    <property type="match status" value="1"/>
</dbReference>
<gene>
    <name evidence="6" type="ORF">B5D82_15700</name>
</gene>
<keyword evidence="3" id="KW-0456">Lyase</keyword>
<dbReference type="KEGG" id="cber:B5D82_15700"/>
<dbReference type="EC" id="4.1.3.27" evidence="1"/>
<name>A0A222GBA8_9GAMM</name>
<evidence type="ECO:0000313" key="7">
    <source>
        <dbReference type="Proteomes" id="UP000202259"/>
    </source>
</evidence>
<dbReference type="RefSeq" id="WP_081152843.1">
    <property type="nucleotide sequence ID" value="NZ_CP020465.1"/>
</dbReference>
<dbReference type="GO" id="GO:0002047">
    <property type="term" value="P:phenazine biosynthetic process"/>
    <property type="evidence" value="ECO:0007669"/>
    <property type="project" value="TreeGrafter"/>
</dbReference>
<dbReference type="OrthoDB" id="9786812at2"/>
<sequence length="236" mass="25409">MTSSDVISNTSTDCLPEIVMLDNLDSFTYNLVDEFRCLGYKLTIYRNTIGADFIFNKLQEKQQSNPAGVILVLSPGPGDPTHAGCLMPLLSLCAGQFPILGICLGHQALIQHYGGVIARAPEVVHGKSSNISHNELGAFNNIASPLPVARYHSLVASEMPAELTMTAYVNLATDGEDIILPMAIEHSTDAAIGFQFHPESILTTYGTNLLAQSLSHLSTLASQTIYEAQGNAHENH</sequence>
<dbReference type="GO" id="GO:0000162">
    <property type="term" value="P:L-tryptophan biosynthetic process"/>
    <property type="evidence" value="ECO:0007669"/>
    <property type="project" value="TreeGrafter"/>
</dbReference>
<dbReference type="PRINTS" id="PR00097">
    <property type="entry name" value="ANTSNTHASEII"/>
</dbReference>
<dbReference type="PRINTS" id="PR00099">
    <property type="entry name" value="CPSGATASE"/>
</dbReference>
<evidence type="ECO:0000256" key="3">
    <source>
        <dbReference type="ARBA" id="ARBA00023239"/>
    </source>
</evidence>
<dbReference type="InterPro" id="IPR006221">
    <property type="entry name" value="TrpG/PapA_dom"/>
</dbReference>
<organism evidence="6 7">
    <name type="scientific">Cognaticolwellia beringensis</name>
    <dbReference type="NCBI Taxonomy" id="1967665"/>
    <lineage>
        <taxon>Bacteria</taxon>
        <taxon>Pseudomonadati</taxon>
        <taxon>Pseudomonadota</taxon>
        <taxon>Gammaproteobacteria</taxon>
        <taxon>Alteromonadales</taxon>
        <taxon>Colwelliaceae</taxon>
        <taxon>Cognaticolwellia</taxon>
    </lineage>
</organism>
<dbReference type="CDD" id="cd01743">
    <property type="entry name" value="GATase1_Anthranilate_Synthase"/>
    <property type="match status" value="1"/>
</dbReference>
<evidence type="ECO:0000256" key="1">
    <source>
        <dbReference type="ARBA" id="ARBA00012266"/>
    </source>
</evidence>
<accession>A0A222GBA8</accession>
<dbReference type="PRINTS" id="PR00096">
    <property type="entry name" value="GATASE"/>
</dbReference>
<dbReference type="GO" id="GO:0004048">
    <property type="term" value="F:anthranilate phosphoribosyltransferase activity"/>
    <property type="evidence" value="ECO:0007669"/>
    <property type="project" value="TreeGrafter"/>
</dbReference>
<feature type="domain" description="Glutamine amidotransferase" evidence="5">
    <location>
        <begin position="19"/>
        <end position="214"/>
    </location>
</feature>
<dbReference type="InterPro" id="IPR029062">
    <property type="entry name" value="Class_I_gatase-like"/>
</dbReference>
<protein>
    <recommendedName>
        <fullName evidence="1">anthranilate synthase</fullName>
        <ecNumber evidence="1">4.1.3.27</ecNumber>
    </recommendedName>
</protein>
<evidence type="ECO:0000259" key="5">
    <source>
        <dbReference type="Pfam" id="PF00117"/>
    </source>
</evidence>
<dbReference type="PROSITE" id="PS51273">
    <property type="entry name" value="GATASE_TYPE_1"/>
    <property type="match status" value="1"/>
</dbReference>
<evidence type="ECO:0000313" key="6">
    <source>
        <dbReference type="EMBL" id="ASP49081.1"/>
    </source>
</evidence>
<keyword evidence="7" id="KW-1185">Reference proteome</keyword>
<dbReference type="SUPFAM" id="SSF52317">
    <property type="entry name" value="Class I glutamine amidotransferase-like"/>
    <property type="match status" value="1"/>
</dbReference>
<dbReference type="PANTHER" id="PTHR43418">
    <property type="entry name" value="MULTIFUNCTIONAL TRYPTOPHAN BIOSYNTHESIS PROTEIN-RELATED"/>
    <property type="match status" value="1"/>
</dbReference>
<dbReference type="Pfam" id="PF00117">
    <property type="entry name" value="GATase"/>
    <property type="match status" value="1"/>
</dbReference>
<evidence type="ECO:0000256" key="2">
    <source>
        <dbReference type="ARBA" id="ARBA00022962"/>
    </source>
</evidence>
<dbReference type="InterPro" id="IPR017926">
    <property type="entry name" value="GATASE"/>
</dbReference>
<dbReference type="AlphaFoldDB" id="A0A222GBA8"/>
<keyword evidence="6" id="KW-0808">Transferase</keyword>